<evidence type="ECO:0000256" key="2">
    <source>
        <dbReference type="ARBA" id="ARBA00039140"/>
    </source>
</evidence>
<dbReference type="InterPro" id="IPR035909">
    <property type="entry name" value="CheB_C"/>
</dbReference>
<feature type="active site" evidence="4">
    <location>
        <position position="150"/>
    </location>
</feature>
<comment type="catalytic activity">
    <reaction evidence="3">
        <text>[protein]-L-glutamate 5-O-methyl ester + H2O = L-glutamyl-[protein] + methanol + H(+)</text>
        <dbReference type="Rhea" id="RHEA:23236"/>
        <dbReference type="Rhea" id="RHEA-COMP:10208"/>
        <dbReference type="Rhea" id="RHEA-COMP:10311"/>
        <dbReference type="ChEBI" id="CHEBI:15377"/>
        <dbReference type="ChEBI" id="CHEBI:15378"/>
        <dbReference type="ChEBI" id="CHEBI:17790"/>
        <dbReference type="ChEBI" id="CHEBI:29973"/>
        <dbReference type="ChEBI" id="CHEBI:82795"/>
        <dbReference type="EC" id="3.1.1.61"/>
    </reaction>
</comment>
<dbReference type="CDD" id="cd16432">
    <property type="entry name" value="CheB_Rec"/>
    <property type="match status" value="1"/>
</dbReference>
<evidence type="ECO:0000256" key="1">
    <source>
        <dbReference type="ARBA" id="ARBA00022801"/>
    </source>
</evidence>
<feature type="active site" evidence="4">
    <location>
        <position position="245"/>
    </location>
</feature>
<evidence type="ECO:0000313" key="7">
    <source>
        <dbReference type="Proteomes" id="UP001241605"/>
    </source>
</evidence>
<keyword evidence="7" id="KW-1185">Reference proteome</keyword>
<protein>
    <recommendedName>
        <fullName evidence="2">protein-glutamate methylesterase</fullName>
        <ecNumber evidence="2">3.1.1.61</ecNumber>
    </recommendedName>
</protein>
<evidence type="ECO:0000256" key="3">
    <source>
        <dbReference type="ARBA" id="ARBA00048267"/>
    </source>
</evidence>
<evidence type="ECO:0000259" key="5">
    <source>
        <dbReference type="PROSITE" id="PS50122"/>
    </source>
</evidence>
<dbReference type="EC" id="3.1.1.61" evidence="2"/>
<gene>
    <name evidence="6" type="ORF">QF118_17780</name>
</gene>
<keyword evidence="4" id="KW-0145">Chemotaxis</keyword>
<keyword evidence="1 4" id="KW-0378">Hydrolase</keyword>
<dbReference type="PROSITE" id="PS50122">
    <property type="entry name" value="CHEB"/>
    <property type="match status" value="1"/>
</dbReference>
<dbReference type="InterPro" id="IPR000673">
    <property type="entry name" value="Sig_transdc_resp-reg_Me-estase"/>
</dbReference>
<evidence type="ECO:0000313" key="6">
    <source>
        <dbReference type="EMBL" id="WGW03744.1"/>
    </source>
</evidence>
<dbReference type="PANTHER" id="PTHR42872:SF6">
    <property type="entry name" value="PROTEIN-GLUTAMATE METHYLESTERASE_PROTEIN-GLUTAMINE GLUTAMINASE"/>
    <property type="match status" value="1"/>
</dbReference>
<evidence type="ECO:0000256" key="4">
    <source>
        <dbReference type="PROSITE-ProRule" id="PRU00050"/>
    </source>
</evidence>
<dbReference type="Proteomes" id="UP001241605">
    <property type="component" value="Chromosome"/>
</dbReference>
<dbReference type="RefSeq" id="WP_282300375.1">
    <property type="nucleotide sequence ID" value="NZ_CP124616.1"/>
</dbReference>
<dbReference type="Pfam" id="PF01339">
    <property type="entry name" value="CheB_methylest"/>
    <property type="match status" value="1"/>
</dbReference>
<name>A0ABY8QGU4_9RHOB</name>
<dbReference type="SUPFAM" id="SSF52738">
    <property type="entry name" value="Methylesterase CheB, C-terminal domain"/>
    <property type="match status" value="1"/>
</dbReference>
<dbReference type="PANTHER" id="PTHR42872">
    <property type="entry name" value="PROTEIN-GLUTAMATE METHYLESTERASE/PROTEIN-GLUTAMINE GLUTAMINASE"/>
    <property type="match status" value="1"/>
</dbReference>
<dbReference type="EMBL" id="CP124616">
    <property type="protein sequence ID" value="WGW03744.1"/>
    <property type="molecule type" value="Genomic_DNA"/>
</dbReference>
<reference evidence="6 7" key="1">
    <citation type="submission" date="2023-05" db="EMBL/GenBank/DDBJ databases">
        <title>YMD87, complete Genome.</title>
        <authorList>
            <person name="Zhang J."/>
            <person name="Xu X."/>
        </authorList>
    </citation>
    <scope>NUCLEOTIDE SEQUENCE [LARGE SCALE GENOMIC DNA]</scope>
    <source>
        <strain evidence="6 7">YMD87</strain>
    </source>
</reference>
<feature type="active site" evidence="4">
    <location>
        <position position="124"/>
    </location>
</feature>
<proteinExistence type="predicted"/>
<dbReference type="Gene3D" id="3.40.50.180">
    <property type="entry name" value="Methylesterase CheB, C-terminal domain"/>
    <property type="match status" value="1"/>
</dbReference>
<feature type="domain" description="CheB-type methylesterase" evidence="5">
    <location>
        <begin position="113"/>
        <end position="303"/>
    </location>
</feature>
<accession>A0ABY8QGU4</accession>
<sequence>MNTYNEVEANLPKVVLISSGLARLPEFEVMRALFSALDVRWLVVTDRDQGADLHRTVSPGNPMGSELFAVPATASPEMIADQLRSLTSAGPARPVPVAAKPSPPPPAPVKAIPDADRIIVIGSSTGGVDALISVLSNFQPDCPPTLIVQHTGLGFGDSLAGLLNRQCAARVTLASGTHELRRGEILIGAGIRAHLVLDKTNPRRATMEQGPPVSGHLPSVDVLFRSAVPFAKKVSAAILTGMGRDGAEGLKELRDAGARTIAQNQATSVVYGMPRAAVELGAAEVSLPLNRIGPSLLAPSKSRHEAHH</sequence>
<organism evidence="6 7">
    <name type="scientific">Tropicibacter oceani</name>
    <dbReference type="NCBI Taxonomy" id="3058420"/>
    <lineage>
        <taxon>Bacteria</taxon>
        <taxon>Pseudomonadati</taxon>
        <taxon>Pseudomonadota</taxon>
        <taxon>Alphaproteobacteria</taxon>
        <taxon>Rhodobacterales</taxon>
        <taxon>Roseobacteraceae</taxon>
        <taxon>Tropicibacter</taxon>
    </lineage>
</organism>